<protein>
    <submittedName>
        <fullName evidence="2">Carboxymuconolactone decarboxylase family protein</fullName>
    </submittedName>
</protein>
<gene>
    <name evidence="2" type="ORF">ACFQPE_18935</name>
</gene>
<dbReference type="RefSeq" id="WP_276306308.1">
    <property type="nucleotide sequence ID" value="NZ_CP119993.1"/>
</dbReference>
<dbReference type="InterPro" id="IPR003779">
    <property type="entry name" value="CMD-like"/>
</dbReference>
<dbReference type="Proteomes" id="UP001596547">
    <property type="component" value="Unassembled WGS sequence"/>
</dbReference>
<evidence type="ECO:0000313" key="2">
    <source>
        <dbReference type="EMBL" id="MFC7318857.1"/>
    </source>
</evidence>
<feature type="domain" description="Carboxymuconolactone decarboxylase-like" evidence="1">
    <location>
        <begin position="41"/>
        <end position="104"/>
    </location>
</feature>
<dbReference type="Gene3D" id="1.20.1290.10">
    <property type="entry name" value="AhpD-like"/>
    <property type="match status" value="1"/>
</dbReference>
<dbReference type="EMBL" id="JBHTBF010000003">
    <property type="protein sequence ID" value="MFC7318857.1"/>
    <property type="molecule type" value="Genomic_DNA"/>
</dbReference>
<dbReference type="Pfam" id="PF02627">
    <property type="entry name" value="CMD"/>
    <property type="match status" value="1"/>
</dbReference>
<sequence length="181" mass="19650">MERLPYVTPDDLDPEYEDLIVSSLQPGKTVNVYSAIGNNQEVLSGLRAFLGALWTHSGLTDRQREIVILTAASEIGSEYEWQQHVNIGTDAGLTTEEISAIARDDRRPFSDEERTLVAYTRAVTRGRVTDALHDALLAHFDEATVAGTASTAAGYAALGQVIDALGVEIEAGDEFVGWDPE</sequence>
<dbReference type="GeneID" id="79316955"/>
<reference evidence="2 3" key="1">
    <citation type="journal article" date="2019" name="Int. J. Syst. Evol. Microbiol.">
        <title>The Global Catalogue of Microorganisms (GCM) 10K type strain sequencing project: providing services to taxonomists for standard genome sequencing and annotation.</title>
        <authorList>
            <consortium name="The Broad Institute Genomics Platform"/>
            <consortium name="The Broad Institute Genome Sequencing Center for Infectious Disease"/>
            <person name="Wu L."/>
            <person name="Ma J."/>
        </authorList>
    </citation>
    <scope>NUCLEOTIDE SEQUENCE [LARGE SCALE GENOMIC DNA]</scope>
    <source>
        <strain evidence="2 3">PSR21</strain>
    </source>
</reference>
<dbReference type="AlphaFoldDB" id="A0ABD6AEI1"/>
<dbReference type="PANTHER" id="PTHR34846:SF11">
    <property type="entry name" value="4-CARBOXYMUCONOLACTONE DECARBOXYLASE FAMILY PROTEIN (AFU_ORTHOLOGUE AFUA_6G11590)"/>
    <property type="match status" value="1"/>
</dbReference>
<dbReference type="InterPro" id="IPR029032">
    <property type="entry name" value="AhpD-like"/>
</dbReference>
<accession>A0ABD6AEI1</accession>
<evidence type="ECO:0000313" key="3">
    <source>
        <dbReference type="Proteomes" id="UP001596547"/>
    </source>
</evidence>
<comment type="caution">
    <text evidence="2">The sequence shown here is derived from an EMBL/GenBank/DDBJ whole genome shotgun (WGS) entry which is preliminary data.</text>
</comment>
<dbReference type="PANTHER" id="PTHR34846">
    <property type="entry name" value="4-CARBOXYMUCONOLACTONE DECARBOXYLASE FAMILY PROTEIN (AFU_ORTHOLOGUE AFUA_6G11590)"/>
    <property type="match status" value="1"/>
</dbReference>
<organism evidence="2 3">
    <name type="scientific">Halomarina halobia</name>
    <dbReference type="NCBI Taxonomy" id="3033386"/>
    <lineage>
        <taxon>Archaea</taxon>
        <taxon>Methanobacteriati</taxon>
        <taxon>Methanobacteriota</taxon>
        <taxon>Stenosarchaea group</taxon>
        <taxon>Halobacteria</taxon>
        <taxon>Halobacteriales</taxon>
        <taxon>Natronomonadaceae</taxon>
        <taxon>Halomarina</taxon>
    </lineage>
</organism>
<evidence type="ECO:0000259" key="1">
    <source>
        <dbReference type="Pfam" id="PF02627"/>
    </source>
</evidence>
<name>A0ABD6AEI1_9EURY</name>
<dbReference type="SUPFAM" id="SSF69118">
    <property type="entry name" value="AhpD-like"/>
    <property type="match status" value="1"/>
</dbReference>
<keyword evidence="3" id="KW-1185">Reference proteome</keyword>
<proteinExistence type="predicted"/>